<sequence>MSSSHPPPDCALQLPSWDEFDQTEELDCSESDLVRDQRTADRSTTVGLTLPPGFDAGSSQLRETEERSSIPPDVRHSNQGVASSSFFDQLPNSLPQHFDDQPTSSNAAHPLGPTLPPGFVLNSRTGEEDDPEDPGDPEDPDENDSRSKVPSLHCPEGRASVMLPAFSTATSSGRTEQIGPTLPPGFGDFSPSLPDEVRPRSQGRSLSATMPPPEPEETRVSIWSSKPDVAVAASSSRTVIGPAVPDLLPTVSHFENAEEGEEEGEEVYGPAIPPDLDPAQRPSTSNARDDLEMPVDDDEHCVRDDDTSDDNDIIGPMPPCESAEAAEREFKQRLFAYEVQHAQKIPTAKREEWMVKLPKKLHSFGLGARVFSKSGNGILSDQEGSRQWTETPQEKDERLAGKPVAGPSNDDLRIARSAKNDATQERLAIQLNKERGVSLLDVHQRKRKLAAHQNESSGESGGRRPFDRERDMQVQGMRGEIGVAELKERCGQLSSRFGHSSSQKFL</sequence>
<dbReference type="STRING" id="6265.A0A0B2V7W6"/>
<protein>
    <submittedName>
        <fullName evidence="3">Uncharacterized protein F26A3.7</fullName>
    </submittedName>
</protein>
<feature type="compositionally biased region" description="Basic and acidic residues" evidence="1">
    <location>
        <begin position="32"/>
        <end position="41"/>
    </location>
</feature>
<dbReference type="PANTHER" id="PTHR46370">
    <property type="entry name" value="GPALPP MOTIFS-CONTAINING PROTEIN 1"/>
    <property type="match status" value="1"/>
</dbReference>
<feature type="compositionally biased region" description="Basic and acidic residues" evidence="1">
    <location>
        <begin position="62"/>
        <end position="76"/>
    </location>
</feature>
<dbReference type="EMBL" id="JPKZ01001898">
    <property type="protein sequence ID" value="KHN79531.1"/>
    <property type="molecule type" value="Genomic_DNA"/>
</dbReference>
<reference evidence="3 4" key="1">
    <citation type="submission" date="2014-11" db="EMBL/GenBank/DDBJ databases">
        <title>Genetic blueprint of the zoonotic pathogen Toxocara canis.</title>
        <authorList>
            <person name="Zhu X.-Q."/>
            <person name="Korhonen P.K."/>
            <person name="Cai H."/>
            <person name="Young N.D."/>
            <person name="Nejsum P."/>
            <person name="von Samson-Himmelstjerna G."/>
            <person name="Boag P.R."/>
            <person name="Tan P."/>
            <person name="Li Q."/>
            <person name="Min J."/>
            <person name="Yang Y."/>
            <person name="Wang X."/>
            <person name="Fang X."/>
            <person name="Hall R.S."/>
            <person name="Hofmann A."/>
            <person name="Sternberg P.W."/>
            <person name="Jex A.R."/>
            <person name="Gasser R.B."/>
        </authorList>
    </citation>
    <scope>NUCLEOTIDE SEQUENCE [LARGE SCALE GENOMIC DNA]</scope>
    <source>
        <strain evidence="3">PN_DK_2014</strain>
    </source>
</reference>
<dbReference type="AlphaFoldDB" id="A0A0B2V7W6"/>
<feature type="region of interest" description="Disordered" evidence="1">
    <location>
        <begin position="372"/>
        <end position="419"/>
    </location>
</feature>
<dbReference type="PANTHER" id="PTHR46370:SF1">
    <property type="entry name" value="GPALPP MOTIFS-CONTAINING PROTEIN 1"/>
    <property type="match status" value="1"/>
</dbReference>
<organism evidence="3 4">
    <name type="scientific">Toxocara canis</name>
    <name type="common">Canine roundworm</name>
    <dbReference type="NCBI Taxonomy" id="6265"/>
    <lineage>
        <taxon>Eukaryota</taxon>
        <taxon>Metazoa</taxon>
        <taxon>Ecdysozoa</taxon>
        <taxon>Nematoda</taxon>
        <taxon>Chromadorea</taxon>
        <taxon>Rhabditida</taxon>
        <taxon>Spirurina</taxon>
        <taxon>Ascaridomorpha</taxon>
        <taxon>Ascaridoidea</taxon>
        <taxon>Toxocaridae</taxon>
        <taxon>Toxocara</taxon>
    </lineage>
</organism>
<feature type="compositionally biased region" description="Acidic residues" evidence="1">
    <location>
        <begin position="127"/>
        <end position="142"/>
    </location>
</feature>
<accession>A0A0B2V7W6</accession>
<dbReference type="InterPro" id="IPR022226">
    <property type="entry name" value="DUF3752"/>
</dbReference>
<evidence type="ECO:0000256" key="1">
    <source>
        <dbReference type="SAM" id="MobiDB-lite"/>
    </source>
</evidence>
<dbReference type="OMA" id="CKRPEWM"/>
<feature type="region of interest" description="Disordered" evidence="1">
    <location>
        <begin position="443"/>
        <end position="479"/>
    </location>
</feature>
<gene>
    <name evidence="3" type="primary">F26A3.7</name>
    <name evidence="3" type="ORF">Tcan_03168</name>
</gene>
<feature type="compositionally biased region" description="Basic and acidic residues" evidence="1">
    <location>
        <begin position="461"/>
        <end position="472"/>
    </location>
</feature>
<feature type="compositionally biased region" description="Acidic residues" evidence="1">
    <location>
        <begin position="257"/>
        <end position="266"/>
    </location>
</feature>
<feature type="region of interest" description="Disordered" evidence="1">
    <location>
        <begin position="24"/>
        <end position="221"/>
    </location>
</feature>
<feature type="region of interest" description="Disordered" evidence="1">
    <location>
        <begin position="241"/>
        <end position="325"/>
    </location>
</feature>
<dbReference type="Pfam" id="PF12572">
    <property type="entry name" value="DUF3752"/>
    <property type="match status" value="1"/>
</dbReference>
<proteinExistence type="predicted"/>
<feature type="compositionally biased region" description="Basic and acidic residues" evidence="1">
    <location>
        <begin position="410"/>
        <end position="419"/>
    </location>
</feature>
<dbReference type="OrthoDB" id="73491at2759"/>
<evidence type="ECO:0000313" key="4">
    <source>
        <dbReference type="Proteomes" id="UP000031036"/>
    </source>
</evidence>
<evidence type="ECO:0000313" key="3">
    <source>
        <dbReference type="EMBL" id="KHN79531.1"/>
    </source>
</evidence>
<evidence type="ECO:0000259" key="2">
    <source>
        <dbReference type="Pfam" id="PF12572"/>
    </source>
</evidence>
<name>A0A0B2V7W6_TOXCA</name>
<keyword evidence="4" id="KW-1185">Reference proteome</keyword>
<feature type="domain" description="DUF3752" evidence="2">
    <location>
        <begin position="366"/>
        <end position="498"/>
    </location>
</feature>
<dbReference type="InterPro" id="IPR046331">
    <property type="entry name" value="GPAM1-like"/>
</dbReference>
<comment type="caution">
    <text evidence="3">The sequence shown here is derived from an EMBL/GenBank/DDBJ whole genome shotgun (WGS) entry which is preliminary data.</text>
</comment>
<feature type="compositionally biased region" description="Polar residues" evidence="1">
    <location>
        <begin position="77"/>
        <end position="107"/>
    </location>
</feature>
<dbReference type="Proteomes" id="UP000031036">
    <property type="component" value="Unassembled WGS sequence"/>
</dbReference>